<evidence type="ECO:0000259" key="1">
    <source>
        <dbReference type="Pfam" id="PF12697"/>
    </source>
</evidence>
<dbReference type="Gene3D" id="3.40.50.1820">
    <property type="entry name" value="alpha/beta hydrolase"/>
    <property type="match status" value="1"/>
</dbReference>
<dbReference type="Proteomes" id="UP001601992">
    <property type="component" value="Unassembled WGS sequence"/>
</dbReference>
<protein>
    <submittedName>
        <fullName evidence="2">Alpha/beta fold hydrolase</fullName>
    </submittedName>
</protein>
<dbReference type="Pfam" id="PF12697">
    <property type="entry name" value="Abhydrolase_6"/>
    <property type="match status" value="1"/>
</dbReference>
<sequence length="196" mass="21620">MVRQRGYRVLAPDLAGHGLSPRDGYSREQWADDLLEAAPENVDLAIGHSLGGVLLAMIVEYLRPRRAIYEDPAWYPADAGFGAAQPAIRAMKDWDADHLRTLSPHWSEANVQAELDALAAWDPDTTRMRYLETAYLPTFPVVPSLILLADPSALITPPLAERYRAAGFDTRTVPGTGHSIHTDDFEGFLAALEGWV</sequence>
<dbReference type="InterPro" id="IPR029058">
    <property type="entry name" value="AB_hydrolase_fold"/>
</dbReference>
<feature type="domain" description="AB hydrolase-1" evidence="1">
    <location>
        <begin position="4"/>
        <end position="190"/>
    </location>
</feature>
<dbReference type="InterPro" id="IPR000073">
    <property type="entry name" value="AB_hydrolase_1"/>
</dbReference>
<dbReference type="EMBL" id="JBIAQY010000027">
    <property type="protein sequence ID" value="MFF3574484.1"/>
    <property type="molecule type" value="Genomic_DNA"/>
</dbReference>
<dbReference type="SUPFAM" id="SSF53474">
    <property type="entry name" value="alpha/beta-Hydrolases"/>
    <property type="match status" value="1"/>
</dbReference>
<name>A0ABW6SFR0_9NOCA</name>
<reference evidence="2 3" key="1">
    <citation type="submission" date="2024-10" db="EMBL/GenBank/DDBJ databases">
        <title>The Natural Products Discovery Center: Release of the First 8490 Sequenced Strains for Exploring Actinobacteria Biosynthetic Diversity.</title>
        <authorList>
            <person name="Kalkreuter E."/>
            <person name="Kautsar S.A."/>
            <person name="Yang D."/>
            <person name="Bader C.D."/>
            <person name="Teijaro C.N."/>
            <person name="Fluegel L."/>
            <person name="Davis C.M."/>
            <person name="Simpson J.R."/>
            <person name="Lauterbach L."/>
            <person name="Steele A.D."/>
            <person name="Gui C."/>
            <person name="Meng S."/>
            <person name="Li G."/>
            <person name="Viehrig K."/>
            <person name="Ye F."/>
            <person name="Su P."/>
            <person name="Kiefer A.F."/>
            <person name="Nichols A."/>
            <person name="Cepeda A.J."/>
            <person name="Yan W."/>
            <person name="Fan B."/>
            <person name="Jiang Y."/>
            <person name="Adhikari A."/>
            <person name="Zheng C.-J."/>
            <person name="Schuster L."/>
            <person name="Cowan T.M."/>
            <person name="Smanski M.J."/>
            <person name="Chevrette M.G."/>
            <person name="De Carvalho L.P.S."/>
            <person name="Shen B."/>
        </authorList>
    </citation>
    <scope>NUCLEOTIDE SEQUENCE [LARGE SCALE GENOMIC DNA]</scope>
    <source>
        <strain evidence="2 3">NPDC002593</strain>
    </source>
</reference>
<evidence type="ECO:0000313" key="3">
    <source>
        <dbReference type="Proteomes" id="UP001601992"/>
    </source>
</evidence>
<dbReference type="RefSeq" id="WP_387406859.1">
    <property type="nucleotide sequence ID" value="NZ_JBIAQY010000027.1"/>
</dbReference>
<dbReference type="GO" id="GO:0016787">
    <property type="term" value="F:hydrolase activity"/>
    <property type="evidence" value="ECO:0007669"/>
    <property type="project" value="UniProtKB-KW"/>
</dbReference>
<proteinExistence type="predicted"/>
<comment type="caution">
    <text evidence="2">The sequence shown here is derived from an EMBL/GenBank/DDBJ whole genome shotgun (WGS) entry which is preliminary data.</text>
</comment>
<evidence type="ECO:0000313" key="2">
    <source>
        <dbReference type="EMBL" id="MFF3574484.1"/>
    </source>
</evidence>
<gene>
    <name evidence="2" type="ORF">ACFYXQ_42730</name>
</gene>
<organism evidence="2 3">
    <name type="scientific">Nocardia jiangxiensis</name>
    <dbReference type="NCBI Taxonomy" id="282685"/>
    <lineage>
        <taxon>Bacteria</taxon>
        <taxon>Bacillati</taxon>
        <taxon>Actinomycetota</taxon>
        <taxon>Actinomycetes</taxon>
        <taxon>Mycobacteriales</taxon>
        <taxon>Nocardiaceae</taxon>
        <taxon>Nocardia</taxon>
    </lineage>
</organism>
<keyword evidence="2" id="KW-0378">Hydrolase</keyword>
<accession>A0ABW6SFR0</accession>
<keyword evidence="3" id="KW-1185">Reference proteome</keyword>